<dbReference type="OrthoDB" id="5576752at2759"/>
<keyword evidence="4 10" id="KW-0999">Mitochondrion inner membrane</keyword>
<dbReference type="OMA" id="YRWARVG"/>
<protein>
    <recommendedName>
        <fullName evidence="10">Cytochrome b mRNA-processing protein 4</fullName>
    </recommendedName>
</protein>
<dbReference type="EMBL" id="CP017557">
    <property type="protein sequence ID" value="AOW05466.1"/>
    <property type="molecule type" value="Genomic_DNA"/>
</dbReference>
<keyword evidence="5 10" id="KW-1133">Transmembrane helix</keyword>
<dbReference type="GO" id="GO:0005743">
    <property type="term" value="C:mitochondrial inner membrane"/>
    <property type="evidence" value="ECO:0007669"/>
    <property type="project" value="UniProtKB-SubCell"/>
</dbReference>
<gene>
    <name evidence="13" type="ORF">B0I71DRAFT_134738</name>
    <name evidence="12" type="ORF">YALI1_E18903g</name>
</gene>
<keyword evidence="7 10" id="KW-0472">Membrane</keyword>
<evidence type="ECO:0000313" key="15">
    <source>
        <dbReference type="Proteomes" id="UP000256601"/>
    </source>
</evidence>
<dbReference type="PANTHER" id="PTHR28202">
    <property type="entry name" value="ASSEMBLY FACTOR CBP4"/>
    <property type="match status" value="1"/>
</dbReference>
<name>A0A1H6PTW2_YARLL</name>
<dbReference type="GO" id="GO:0034551">
    <property type="term" value="P:mitochondrial respiratory chain complex III assembly"/>
    <property type="evidence" value="ECO:0007669"/>
    <property type="project" value="TreeGrafter"/>
</dbReference>
<keyword evidence="11" id="KW-0175">Coiled coil</keyword>
<sequence length="146" mass="17325">MRLENWPIVEMFRSRPGVPNWPKFGLFAVGVIGSAYLGYRYATPSEEDIVRRMNPELRERYMLERDARQEYFNEFVKEAIAQSKTNEPIWKVGPMASKPIDFNVAVREKMKEIEARNDQDRNERIKNELAAIAKKEEEEKNKKGWW</sequence>
<evidence type="ECO:0000256" key="3">
    <source>
        <dbReference type="ARBA" id="ARBA00022692"/>
    </source>
</evidence>
<dbReference type="EMBL" id="KZ859046">
    <property type="protein sequence ID" value="RDW24168.1"/>
    <property type="molecule type" value="Genomic_DNA"/>
</dbReference>
<dbReference type="RefSeq" id="XP_503992.1">
    <property type="nucleotide sequence ID" value="XM_503992.1"/>
</dbReference>
<comment type="subcellular location">
    <subcellularLocation>
        <location evidence="1 10">Mitochondrion inner membrane</location>
        <topology evidence="1 10">Single-pass membrane protein</topology>
    </subcellularLocation>
</comment>
<evidence type="ECO:0000256" key="9">
    <source>
        <dbReference type="ARBA" id="ARBA00025413"/>
    </source>
</evidence>
<dbReference type="KEGG" id="yli:2911559"/>
<proteinExistence type="inferred from homology"/>
<dbReference type="InterPro" id="IPR012420">
    <property type="entry name" value="Cbp4"/>
</dbReference>
<evidence type="ECO:0000256" key="1">
    <source>
        <dbReference type="ARBA" id="ARBA00004434"/>
    </source>
</evidence>
<evidence type="ECO:0000256" key="6">
    <source>
        <dbReference type="ARBA" id="ARBA00023128"/>
    </source>
</evidence>
<feature type="transmembrane region" description="Helical" evidence="10">
    <location>
        <begin position="24"/>
        <end position="42"/>
    </location>
</feature>
<dbReference type="PANTHER" id="PTHR28202:SF1">
    <property type="entry name" value="ASSEMBLY FACTOR CBP4"/>
    <property type="match status" value="1"/>
</dbReference>
<dbReference type="Proteomes" id="UP000256601">
    <property type="component" value="Unassembled WGS sequence"/>
</dbReference>
<dbReference type="Pfam" id="PF07960">
    <property type="entry name" value="CBP4"/>
    <property type="match status" value="1"/>
</dbReference>
<evidence type="ECO:0000256" key="11">
    <source>
        <dbReference type="SAM" id="Coils"/>
    </source>
</evidence>
<keyword evidence="3 10" id="KW-0812">Transmembrane</keyword>
<reference evidence="12 14" key="1">
    <citation type="journal article" date="2016" name="PLoS ONE">
        <title>Sequence Assembly of Yarrowia lipolytica Strain W29/CLIB89 Shows Transposable Element Diversity.</title>
        <authorList>
            <person name="Magnan C."/>
            <person name="Yu J."/>
            <person name="Chang I."/>
            <person name="Jahn E."/>
            <person name="Kanomata Y."/>
            <person name="Wu J."/>
            <person name="Zeller M."/>
            <person name="Oakes M."/>
            <person name="Baldi P."/>
            <person name="Sandmeyer S."/>
        </authorList>
    </citation>
    <scope>NUCLEOTIDE SEQUENCE [LARGE SCALE GENOMIC DNA]</scope>
    <source>
        <strain evidence="12">CLIB89</strain>
        <strain evidence="14">CLIB89(W29)</strain>
    </source>
</reference>
<dbReference type="GeneID" id="2911559"/>
<evidence type="ECO:0000313" key="13">
    <source>
        <dbReference type="EMBL" id="RDW24168.1"/>
    </source>
</evidence>
<keyword evidence="8 10" id="KW-0143">Chaperone</keyword>
<evidence type="ECO:0000313" key="12">
    <source>
        <dbReference type="EMBL" id="AOW05466.1"/>
    </source>
</evidence>
<reference evidence="13 15" key="2">
    <citation type="submission" date="2018-07" db="EMBL/GenBank/DDBJ databases">
        <title>Draft Genome Assemblies for Five Robust Yarrowia lipolytica Strains Exhibiting High Lipid Production and Pentose Sugar Utilization and Sugar Alcohol Secretion from Undetoxified Lignocellulosic Biomass Hydrolysates.</title>
        <authorList>
            <consortium name="DOE Joint Genome Institute"/>
            <person name="Walker C."/>
            <person name="Ryu S."/>
            <person name="Na H."/>
            <person name="Zane M."/>
            <person name="LaButti K."/>
            <person name="Lipzen A."/>
            <person name="Haridas S."/>
            <person name="Barry K."/>
            <person name="Grigoriev I.V."/>
            <person name="Quarterman J."/>
            <person name="Slininger P."/>
            <person name="Dien B."/>
            <person name="Trinh C.T."/>
        </authorList>
    </citation>
    <scope>NUCLEOTIDE SEQUENCE [LARGE SCALE GENOMIC DNA]</scope>
    <source>
        <strain evidence="13 15">YB392</strain>
    </source>
</reference>
<dbReference type="VEuPathDB" id="FungiDB:YALI0_E15686g"/>
<evidence type="ECO:0000256" key="8">
    <source>
        <dbReference type="ARBA" id="ARBA00023186"/>
    </source>
</evidence>
<dbReference type="VEuPathDB" id="FungiDB:YALI1_E18903g"/>
<evidence type="ECO:0000256" key="10">
    <source>
        <dbReference type="RuleBase" id="RU368005"/>
    </source>
</evidence>
<dbReference type="AlphaFoldDB" id="A0A1H6PTW2"/>
<accession>A0A1H6PTW2</accession>
<evidence type="ECO:0000256" key="5">
    <source>
        <dbReference type="ARBA" id="ARBA00022989"/>
    </source>
</evidence>
<keyword evidence="6 10" id="KW-0496">Mitochondrion</keyword>
<evidence type="ECO:0000256" key="7">
    <source>
        <dbReference type="ARBA" id="ARBA00023136"/>
    </source>
</evidence>
<feature type="coiled-coil region" evidence="11">
    <location>
        <begin position="103"/>
        <end position="142"/>
    </location>
</feature>
<evidence type="ECO:0000313" key="14">
    <source>
        <dbReference type="Proteomes" id="UP000182444"/>
    </source>
</evidence>
<evidence type="ECO:0000256" key="2">
    <source>
        <dbReference type="ARBA" id="ARBA00006780"/>
    </source>
</evidence>
<comment type="similarity">
    <text evidence="2 10">Belongs to the CBP4 family.</text>
</comment>
<evidence type="ECO:0000256" key="4">
    <source>
        <dbReference type="ARBA" id="ARBA00022792"/>
    </source>
</evidence>
<dbReference type="Proteomes" id="UP000182444">
    <property type="component" value="Chromosome 1E"/>
</dbReference>
<comment type="function">
    <text evidence="9 10">Essential for the assembly of ubiquinol-cytochrome c reductase. It has a direct effect on the correct occurrence of the Rieske protein, core 4, core 5 and apocytochrome b.</text>
</comment>
<organism evidence="12 14">
    <name type="scientific">Yarrowia lipolytica</name>
    <name type="common">Candida lipolytica</name>
    <dbReference type="NCBI Taxonomy" id="4952"/>
    <lineage>
        <taxon>Eukaryota</taxon>
        <taxon>Fungi</taxon>
        <taxon>Dikarya</taxon>
        <taxon>Ascomycota</taxon>
        <taxon>Saccharomycotina</taxon>
        <taxon>Dipodascomycetes</taxon>
        <taxon>Dipodascales</taxon>
        <taxon>Dipodascales incertae sedis</taxon>
        <taxon>Yarrowia</taxon>
    </lineage>
</organism>